<protein>
    <recommendedName>
        <fullName evidence="1">AMP-dependent synthetase/ligase domain-containing protein</fullName>
    </recommendedName>
</protein>
<name>G2RI63_THETT</name>
<dbReference type="PANTHER" id="PTHR43201:SF3">
    <property type="entry name" value="ENZYME, PUTATIVE (JCVI)-RELATED"/>
    <property type="match status" value="1"/>
</dbReference>
<evidence type="ECO:0000259" key="1">
    <source>
        <dbReference type="Pfam" id="PF00501"/>
    </source>
</evidence>
<dbReference type="HOGENOM" id="CLU_119131_0_0_1"/>
<feature type="domain" description="AMP-dependent synthetase/ligase" evidence="1">
    <location>
        <begin position="45"/>
        <end position="142"/>
    </location>
</feature>
<proteinExistence type="predicted"/>
<gene>
    <name evidence="2" type="ORF">THITE_2124010</name>
</gene>
<dbReference type="OrthoDB" id="4743700at2759"/>
<dbReference type="GO" id="GO:0031956">
    <property type="term" value="F:medium-chain fatty acid-CoA ligase activity"/>
    <property type="evidence" value="ECO:0007669"/>
    <property type="project" value="TreeGrafter"/>
</dbReference>
<accession>G2RI63</accession>
<dbReference type="Proteomes" id="UP000008181">
    <property type="component" value="Chromosome 6"/>
</dbReference>
<evidence type="ECO:0000313" key="3">
    <source>
        <dbReference type="Proteomes" id="UP000008181"/>
    </source>
</evidence>
<dbReference type="GeneID" id="11521855"/>
<organism evidence="2 3">
    <name type="scientific">Thermothielavioides terrestris (strain ATCC 38088 / NRRL 8126)</name>
    <name type="common">Thielavia terrestris</name>
    <dbReference type="NCBI Taxonomy" id="578455"/>
    <lineage>
        <taxon>Eukaryota</taxon>
        <taxon>Fungi</taxon>
        <taxon>Dikarya</taxon>
        <taxon>Ascomycota</taxon>
        <taxon>Pezizomycotina</taxon>
        <taxon>Sordariomycetes</taxon>
        <taxon>Sordariomycetidae</taxon>
        <taxon>Sordariales</taxon>
        <taxon>Chaetomiaceae</taxon>
        <taxon>Thermothielavioides</taxon>
        <taxon>Thermothielavioides terrestris</taxon>
    </lineage>
</organism>
<dbReference type="Pfam" id="PF00501">
    <property type="entry name" value="AMP-binding"/>
    <property type="match status" value="1"/>
</dbReference>
<dbReference type="KEGG" id="ttt:THITE_2124010"/>
<sequence>MANEHHARVAKWQGDLLPNIIDRLARDLPDAVYGEWPVLPTSYDAGFYTVTYAQLANAVNGLAWWLIDRVGRPSVPTADTEVLAYMGPNDVRLTALMFAAAKTGYVVFLPSPRNSAAAHQALFETLRCRLLATPDPVPAPAVAALEVVKPRHLAVPGVEELLHKDYPPYVSDKVFEKARWDPLVIV</sequence>
<dbReference type="STRING" id="578455.G2RI63"/>
<dbReference type="AlphaFoldDB" id="G2RI63"/>
<dbReference type="Gene3D" id="3.40.50.12780">
    <property type="entry name" value="N-terminal domain of ligase-like"/>
    <property type="match status" value="1"/>
</dbReference>
<keyword evidence="3" id="KW-1185">Reference proteome</keyword>
<dbReference type="PANTHER" id="PTHR43201">
    <property type="entry name" value="ACYL-COA SYNTHETASE"/>
    <property type="match status" value="1"/>
</dbReference>
<dbReference type="InterPro" id="IPR000873">
    <property type="entry name" value="AMP-dep_synth/lig_dom"/>
</dbReference>
<dbReference type="InterPro" id="IPR042099">
    <property type="entry name" value="ANL_N_sf"/>
</dbReference>
<dbReference type="RefSeq" id="XP_003657861.1">
    <property type="nucleotide sequence ID" value="XM_003657813.1"/>
</dbReference>
<dbReference type="eggNOG" id="KOG1178">
    <property type="taxonomic scope" value="Eukaryota"/>
</dbReference>
<dbReference type="GO" id="GO:0006631">
    <property type="term" value="P:fatty acid metabolic process"/>
    <property type="evidence" value="ECO:0007669"/>
    <property type="project" value="TreeGrafter"/>
</dbReference>
<dbReference type="EMBL" id="CP003014">
    <property type="protein sequence ID" value="AEO71525.1"/>
    <property type="molecule type" value="Genomic_DNA"/>
</dbReference>
<evidence type="ECO:0000313" key="2">
    <source>
        <dbReference type="EMBL" id="AEO71525.1"/>
    </source>
</evidence>
<reference evidence="2 3" key="1">
    <citation type="journal article" date="2011" name="Nat. Biotechnol.">
        <title>Comparative genomic analysis of the thermophilic biomass-degrading fungi Myceliophthora thermophila and Thielavia terrestris.</title>
        <authorList>
            <person name="Berka R.M."/>
            <person name="Grigoriev I.V."/>
            <person name="Otillar R."/>
            <person name="Salamov A."/>
            <person name="Grimwood J."/>
            <person name="Reid I."/>
            <person name="Ishmael N."/>
            <person name="John T."/>
            <person name="Darmond C."/>
            <person name="Moisan M.-C."/>
            <person name="Henrissat B."/>
            <person name="Coutinho P.M."/>
            <person name="Lombard V."/>
            <person name="Natvig D.O."/>
            <person name="Lindquist E."/>
            <person name="Schmutz J."/>
            <person name="Lucas S."/>
            <person name="Harris P."/>
            <person name="Powlowski J."/>
            <person name="Bellemare A."/>
            <person name="Taylor D."/>
            <person name="Butler G."/>
            <person name="de Vries R.P."/>
            <person name="Allijn I.E."/>
            <person name="van den Brink J."/>
            <person name="Ushinsky S."/>
            <person name="Storms R."/>
            <person name="Powell A.J."/>
            <person name="Paulsen I.T."/>
            <person name="Elbourne L.D.H."/>
            <person name="Baker S.E."/>
            <person name="Magnuson J."/>
            <person name="LaBoissiere S."/>
            <person name="Clutterbuck A.J."/>
            <person name="Martinez D."/>
            <person name="Wogulis M."/>
            <person name="de Leon A.L."/>
            <person name="Rey M.W."/>
            <person name="Tsang A."/>
        </authorList>
    </citation>
    <scope>NUCLEOTIDE SEQUENCE [LARGE SCALE GENOMIC DNA]</scope>
    <source>
        <strain evidence="3">ATCC 38088 / NRRL 8126</strain>
    </source>
</reference>
<dbReference type="SUPFAM" id="SSF56801">
    <property type="entry name" value="Acetyl-CoA synthetase-like"/>
    <property type="match status" value="1"/>
</dbReference>